<sequence length="392" mass="44048">MITRQLDPRTEVITVQPSALLYETLRDFVPFPSDRRYPLILPYGYHMIHFLTNVRLSALLPDGTDAIQSPGPPFTRRMWGGGSISFRRPIILNNSMFRCEERIADVQVKGQGNDQKVFVKIERAVYLVMNPIEQGNAGGIWPPYLVETRTLVFMREGRQKAAAGTTTSSPKALKPMQTPDFSHTIIPTASLLFRFSALTFNAHAIHLDKQYCRDVEGHRNLLVHGPLSLVLMLQILDDHFRIAGREGFREVIRSVEYRNLAPLYAEEEMKVCIKRKGDIAGFGSWDVWIEGRDGGYGVKGTVRTARTPRRVWQAEVGAIVQAGAKEGDSTSLKENIDLETKSASAAETSIEDETIPHNTPAPSKNRASEVEHSREEGVEEGVEEENAPYFQR</sequence>
<dbReference type="InterPro" id="IPR029069">
    <property type="entry name" value="HotDog_dom_sf"/>
</dbReference>
<proteinExistence type="predicted"/>
<feature type="region of interest" description="Disordered" evidence="1">
    <location>
        <begin position="340"/>
        <end position="392"/>
    </location>
</feature>
<protein>
    <recommendedName>
        <fullName evidence="4">Mesaconyl-C4 CoA hydratase</fullName>
    </recommendedName>
</protein>
<feature type="compositionally biased region" description="Basic and acidic residues" evidence="1">
    <location>
        <begin position="366"/>
        <end position="376"/>
    </location>
</feature>
<reference evidence="2 3" key="1">
    <citation type="submission" date="2024-09" db="EMBL/GenBank/DDBJ databases">
        <title>Rethinking Asexuality: The Enigmatic Case of Functional Sexual Genes in Lepraria (Stereocaulaceae).</title>
        <authorList>
            <person name="Doellman M."/>
            <person name="Sun Y."/>
            <person name="Barcenas-Pena A."/>
            <person name="Lumbsch H.T."/>
            <person name="Grewe F."/>
        </authorList>
    </citation>
    <scope>NUCLEOTIDE SEQUENCE [LARGE SCALE GENOMIC DNA]</scope>
    <source>
        <strain evidence="2 3">Mercado 3170</strain>
    </source>
</reference>
<dbReference type="EMBL" id="JBEFKJ010000027">
    <property type="protein sequence ID" value="KAL2039139.1"/>
    <property type="molecule type" value="Genomic_DNA"/>
</dbReference>
<accession>A0ABR4A342</accession>
<evidence type="ECO:0000256" key="1">
    <source>
        <dbReference type="SAM" id="MobiDB-lite"/>
    </source>
</evidence>
<gene>
    <name evidence="2" type="ORF">N7G274_008188</name>
</gene>
<feature type="compositionally biased region" description="Acidic residues" evidence="1">
    <location>
        <begin position="377"/>
        <end position="386"/>
    </location>
</feature>
<evidence type="ECO:0008006" key="4">
    <source>
        <dbReference type="Google" id="ProtNLM"/>
    </source>
</evidence>
<name>A0ABR4A342_9LECA</name>
<evidence type="ECO:0000313" key="3">
    <source>
        <dbReference type="Proteomes" id="UP001590950"/>
    </source>
</evidence>
<keyword evidence="3" id="KW-1185">Reference proteome</keyword>
<evidence type="ECO:0000313" key="2">
    <source>
        <dbReference type="EMBL" id="KAL2039139.1"/>
    </source>
</evidence>
<dbReference type="PANTHER" id="PTHR28152:SF1">
    <property type="entry name" value="HYDROXYACYL-THIOESTER DEHYDRATASE TYPE 2, MITOCHONDRIAL"/>
    <property type="match status" value="1"/>
</dbReference>
<dbReference type="PANTHER" id="PTHR28152">
    <property type="entry name" value="HYDROXYACYL-THIOESTER DEHYDRATASE TYPE 2, MITOCHONDRIAL"/>
    <property type="match status" value="1"/>
</dbReference>
<dbReference type="Gene3D" id="3.10.129.10">
    <property type="entry name" value="Hotdog Thioesterase"/>
    <property type="match status" value="1"/>
</dbReference>
<organism evidence="2 3">
    <name type="scientific">Stereocaulon virgatum</name>
    <dbReference type="NCBI Taxonomy" id="373712"/>
    <lineage>
        <taxon>Eukaryota</taxon>
        <taxon>Fungi</taxon>
        <taxon>Dikarya</taxon>
        <taxon>Ascomycota</taxon>
        <taxon>Pezizomycotina</taxon>
        <taxon>Lecanoromycetes</taxon>
        <taxon>OSLEUM clade</taxon>
        <taxon>Lecanoromycetidae</taxon>
        <taxon>Lecanorales</taxon>
        <taxon>Lecanorineae</taxon>
        <taxon>Stereocaulaceae</taxon>
        <taxon>Stereocaulon</taxon>
    </lineage>
</organism>
<dbReference type="SUPFAM" id="SSF54637">
    <property type="entry name" value="Thioesterase/thiol ester dehydrase-isomerase"/>
    <property type="match status" value="1"/>
</dbReference>
<comment type="caution">
    <text evidence="2">The sequence shown here is derived from an EMBL/GenBank/DDBJ whole genome shotgun (WGS) entry which is preliminary data.</text>
</comment>
<dbReference type="InterPro" id="IPR052741">
    <property type="entry name" value="Mitochondrial_HTD2"/>
</dbReference>
<dbReference type="Proteomes" id="UP001590950">
    <property type="component" value="Unassembled WGS sequence"/>
</dbReference>